<dbReference type="InterPro" id="IPR008969">
    <property type="entry name" value="CarboxyPept-like_regulatory"/>
</dbReference>
<dbReference type="EMBL" id="UINC01010947">
    <property type="protein sequence ID" value="SVA48498.1"/>
    <property type="molecule type" value="Genomic_DNA"/>
</dbReference>
<evidence type="ECO:0000256" key="6">
    <source>
        <dbReference type="ARBA" id="ARBA00023237"/>
    </source>
</evidence>
<dbReference type="SUPFAM" id="SSF56935">
    <property type="entry name" value="Porins"/>
    <property type="match status" value="1"/>
</dbReference>
<evidence type="ECO:0000313" key="8">
    <source>
        <dbReference type="EMBL" id="SVA48498.1"/>
    </source>
</evidence>
<dbReference type="GO" id="GO:0009279">
    <property type="term" value="C:cell outer membrane"/>
    <property type="evidence" value="ECO:0007669"/>
    <property type="project" value="UniProtKB-SubCell"/>
</dbReference>
<dbReference type="InterPro" id="IPR039426">
    <property type="entry name" value="TonB-dep_rcpt-like"/>
</dbReference>
<keyword evidence="2" id="KW-0813">Transport</keyword>
<dbReference type="PANTHER" id="PTHR30069:SF29">
    <property type="entry name" value="HEMOGLOBIN AND HEMOGLOBIN-HAPTOGLOBIN-BINDING PROTEIN 1-RELATED"/>
    <property type="match status" value="1"/>
</dbReference>
<accession>A0A381W927</accession>
<reference evidence="8" key="1">
    <citation type="submission" date="2018-05" db="EMBL/GenBank/DDBJ databases">
        <authorList>
            <person name="Lanie J.A."/>
            <person name="Ng W.-L."/>
            <person name="Kazmierczak K.M."/>
            <person name="Andrzejewski T.M."/>
            <person name="Davidsen T.M."/>
            <person name="Wayne K.J."/>
            <person name="Tettelin H."/>
            <person name="Glass J.I."/>
            <person name="Rusch D."/>
            <person name="Podicherti R."/>
            <person name="Tsui H.-C.T."/>
            <person name="Winkler M.E."/>
        </authorList>
    </citation>
    <scope>NUCLEOTIDE SEQUENCE</scope>
</reference>
<evidence type="ECO:0000256" key="5">
    <source>
        <dbReference type="ARBA" id="ARBA00023136"/>
    </source>
</evidence>
<dbReference type="Gene3D" id="2.60.40.1120">
    <property type="entry name" value="Carboxypeptidase-like, regulatory domain"/>
    <property type="match status" value="1"/>
</dbReference>
<dbReference type="Pfam" id="PF07715">
    <property type="entry name" value="Plug"/>
    <property type="match status" value="1"/>
</dbReference>
<evidence type="ECO:0000256" key="1">
    <source>
        <dbReference type="ARBA" id="ARBA00004571"/>
    </source>
</evidence>
<dbReference type="Pfam" id="PF13715">
    <property type="entry name" value="CarbopepD_reg_2"/>
    <property type="match status" value="1"/>
</dbReference>
<dbReference type="GO" id="GO:0044718">
    <property type="term" value="P:siderophore transmembrane transport"/>
    <property type="evidence" value="ECO:0007669"/>
    <property type="project" value="TreeGrafter"/>
</dbReference>
<sequence>MDSGRIRIKTLPYACTFFLSILAAQDITVEGTVIDDISGVAVSGVNIFLADSDLGAVSDPNGSFTLIIPDSLSTREVVFSYIGYRQQTIPVMAIKSKAVIRLEPTVIPMQQVGVTGTGRSLEIQKDIPQPISVIESKTFELRGFTDAGDLLRTDHTVQLDENISGKKTVNIRGGNADEVAILYNGVRMNSEFDNIFDIALVDLQNVDHLEVIRGSNSVLYGAEAFSGIINIVPKLVPEKTLSFSQHLGTYQSGRWSAYLGKKFNRFSSAYSLNRGAYFRQFEGRGNDESLENNSDQHNLTFTYLLDGNNPNEPGNQLSSTLLLSHRLYKDHRFNDSVENENMVTILHYSGAVGPLPAVSAKVSQHQISEDQNLMVNTGNLDRSLKSNANRFSFRSTNTLKPFEATSVLQLEQSDLDYRDHRSFSHIHQVGLESAQFSRTKIGAAIVAKLLSSDVDESTRFSDVSVSVRRDRIIDSQKEAVLRGGVDNPELADLGLFDTRSWDNTIVKFSTSLTGGSEKFAVRSYFNFGTSYKYPTLLQQISGTMLNGILFASSALNPEKNQNFELGLHSSRLITGSETLDAFDMTVNLFRNDYENKMRISYPIGIPVAFYDNIDFAKISGYEIKSTIHLLNRSTSADLALASYNIPEKGAFPFKSEVKVTANLNVDYKGWSLQVHGFGESEQIGWMRQDLGHLFEVTLPSHKNVDIHLSKSIQLRNLEGFANFSGYNLRNQSTVLEGLILRDRRIYFSFGFKL</sequence>
<keyword evidence="4" id="KW-0732">Signal</keyword>
<dbReference type="InterPro" id="IPR036942">
    <property type="entry name" value="Beta-barrel_TonB_sf"/>
</dbReference>
<keyword evidence="3" id="KW-0812">Transmembrane</keyword>
<keyword evidence="5" id="KW-0472">Membrane</keyword>
<organism evidence="8">
    <name type="scientific">marine metagenome</name>
    <dbReference type="NCBI Taxonomy" id="408172"/>
    <lineage>
        <taxon>unclassified sequences</taxon>
        <taxon>metagenomes</taxon>
        <taxon>ecological metagenomes</taxon>
    </lineage>
</organism>
<dbReference type="Gene3D" id="2.40.170.20">
    <property type="entry name" value="TonB-dependent receptor, beta-barrel domain"/>
    <property type="match status" value="1"/>
</dbReference>
<gene>
    <name evidence="8" type="ORF">METZ01_LOCUS101352</name>
</gene>
<keyword evidence="6" id="KW-0998">Cell outer membrane</keyword>
<evidence type="ECO:0000256" key="2">
    <source>
        <dbReference type="ARBA" id="ARBA00022448"/>
    </source>
</evidence>
<name>A0A381W927_9ZZZZ</name>
<feature type="domain" description="TonB-dependent receptor plug" evidence="7">
    <location>
        <begin position="124"/>
        <end position="228"/>
    </location>
</feature>
<dbReference type="InterPro" id="IPR012910">
    <property type="entry name" value="Plug_dom"/>
</dbReference>
<protein>
    <recommendedName>
        <fullName evidence="7">TonB-dependent receptor plug domain-containing protein</fullName>
    </recommendedName>
</protein>
<evidence type="ECO:0000259" key="7">
    <source>
        <dbReference type="Pfam" id="PF07715"/>
    </source>
</evidence>
<dbReference type="Gene3D" id="2.170.130.10">
    <property type="entry name" value="TonB-dependent receptor, plug domain"/>
    <property type="match status" value="1"/>
</dbReference>
<dbReference type="GO" id="GO:0015344">
    <property type="term" value="F:siderophore uptake transmembrane transporter activity"/>
    <property type="evidence" value="ECO:0007669"/>
    <property type="project" value="TreeGrafter"/>
</dbReference>
<dbReference type="AlphaFoldDB" id="A0A381W927"/>
<dbReference type="PROSITE" id="PS52016">
    <property type="entry name" value="TONB_DEPENDENT_REC_3"/>
    <property type="match status" value="1"/>
</dbReference>
<dbReference type="InterPro" id="IPR037066">
    <property type="entry name" value="Plug_dom_sf"/>
</dbReference>
<comment type="subcellular location">
    <subcellularLocation>
        <location evidence="1">Cell outer membrane</location>
        <topology evidence="1">Multi-pass membrane protein</topology>
    </subcellularLocation>
</comment>
<evidence type="ECO:0000256" key="4">
    <source>
        <dbReference type="ARBA" id="ARBA00022729"/>
    </source>
</evidence>
<proteinExistence type="predicted"/>
<dbReference type="PANTHER" id="PTHR30069">
    <property type="entry name" value="TONB-DEPENDENT OUTER MEMBRANE RECEPTOR"/>
    <property type="match status" value="1"/>
</dbReference>
<dbReference type="SUPFAM" id="SSF49464">
    <property type="entry name" value="Carboxypeptidase regulatory domain-like"/>
    <property type="match status" value="1"/>
</dbReference>
<evidence type="ECO:0000256" key="3">
    <source>
        <dbReference type="ARBA" id="ARBA00022692"/>
    </source>
</evidence>